<evidence type="ECO:0000256" key="1">
    <source>
        <dbReference type="SAM" id="SignalP"/>
    </source>
</evidence>
<dbReference type="Proteomes" id="UP000244450">
    <property type="component" value="Unassembled WGS sequence"/>
</dbReference>
<evidence type="ECO:0008006" key="4">
    <source>
        <dbReference type="Google" id="ProtNLM"/>
    </source>
</evidence>
<keyword evidence="3" id="KW-1185">Reference proteome</keyword>
<keyword evidence="1" id="KW-0732">Signal</keyword>
<gene>
    <name evidence="2" type="ORF">DCC81_25120</name>
</gene>
<dbReference type="RefSeq" id="WP_133177805.1">
    <property type="nucleotide sequence ID" value="NZ_QCYK01000005.1"/>
</dbReference>
<reference evidence="2 3" key="1">
    <citation type="submission" date="2018-04" db="EMBL/GenBank/DDBJ databases">
        <title>Chitinophaga fuyangensis sp. nov., isolated from soil in a chemical factory.</title>
        <authorList>
            <person name="Chen K."/>
        </authorList>
    </citation>
    <scope>NUCLEOTIDE SEQUENCE [LARGE SCALE GENOMIC DNA]</scope>
    <source>
        <strain evidence="2 3">LY-1</strain>
    </source>
</reference>
<comment type="caution">
    <text evidence="2">The sequence shown here is derived from an EMBL/GenBank/DDBJ whole genome shotgun (WGS) entry which is preliminary data.</text>
</comment>
<accession>A0A2T7BB59</accession>
<feature type="chain" id="PRO_5015581821" description="Flagellar motor protein MotB" evidence="1">
    <location>
        <begin position="20"/>
        <end position="122"/>
    </location>
</feature>
<evidence type="ECO:0000313" key="3">
    <source>
        <dbReference type="Proteomes" id="UP000244450"/>
    </source>
</evidence>
<sequence>MKFLFTCCLILLSGFHMLAQDYDAEAKLQYQQAENAYDKGDYLNAMNICNSLMQKIGTEPPRVAYLLLKSYTMSLEKGTSIKNYKELDTYASLATRFIGRIQSSEIDYPAEKTESFPVNGST</sequence>
<protein>
    <recommendedName>
        <fullName evidence="4">Flagellar motor protein MotB</fullName>
    </recommendedName>
</protein>
<dbReference type="AlphaFoldDB" id="A0A2T7BB59"/>
<feature type="signal peptide" evidence="1">
    <location>
        <begin position="1"/>
        <end position="19"/>
    </location>
</feature>
<organism evidence="2 3">
    <name type="scientific">Chitinophaga parva</name>
    <dbReference type="NCBI Taxonomy" id="2169414"/>
    <lineage>
        <taxon>Bacteria</taxon>
        <taxon>Pseudomonadati</taxon>
        <taxon>Bacteroidota</taxon>
        <taxon>Chitinophagia</taxon>
        <taxon>Chitinophagales</taxon>
        <taxon>Chitinophagaceae</taxon>
        <taxon>Chitinophaga</taxon>
    </lineage>
</organism>
<evidence type="ECO:0000313" key="2">
    <source>
        <dbReference type="EMBL" id="PUZ21293.1"/>
    </source>
</evidence>
<proteinExistence type="predicted"/>
<name>A0A2T7BB59_9BACT</name>
<dbReference type="EMBL" id="QCYK01000005">
    <property type="protein sequence ID" value="PUZ21293.1"/>
    <property type="molecule type" value="Genomic_DNA"/>
</dbReference>